<dbReference type="GO" id="GO:0031177">
    <property type="term" value="F:phosphopantetheine binding"/>
    <property type="evidence" value="ECO:0007669"/>
    <property type="project" value="InterPro"/>
</dbReference>
<reference evidence="6 7" key="1">
    <citation type="submission" date="2018-07" db="EMBL/GenBank/DDBJ databases">
        <title>Dyella tabacisoli L4-6T, whole genome shotgun sequence.</title>
        <authorList>
            <person name="Zhou X.-K."/>
            <person name="Li W.-J."/>
            <person name="Duan Y.-Q."/>
        </authorList>
    </citation>
    <scope>NUCLEOTIDE SEQUENCE [LARGE SCALE GENOMIC DNA]</scope>
    <source>
        <strain evidence="6 7">L4-6</strain>
    </source>
</reference>
<dbReference type="Gene3D" id="1.10.1200.10">
    <property type="entry name" value="ACP-like"/>
    <property type="match status" value="3"/>
</dbReference>
<dbReference type="InterPro" id="IPR010071">
    <property type="entry name" value="AA_adenyl_dom"/>
</dbReference>
<dbReference type="FunFam" id="3.30.300.30:FF:000010">
    <property type="entry name" value="Enterobactin synthetase component F"/>
    <property type="match status" value="2"/>
</dbReference>
<evidence type="ECO:0000313" key="6">
    <source>
        <dbReference type="EMBL" id="RDD80411.1"/>
    </source>
</evidence>
<dbReference type="FunFam" id="1.10.1200.10:FF:000005">
    <property type="entry name" value="Nonribosomal peptide synthetase 1"/>
    <property type="match status" value="2"/>
</dbReference>
<protein>
    <submittedName>
        <fullName evidence="6">Amino acid adenylation domain-containing protein</fullName>
    </submittedName>
</protein>
<dbReference type="PROSITE" id="PS00455">
    <property type="entry name" value="AMP_BINDING"/>
    <property type="match status" value="2"/>
</dbReference>
<comment type="cofactor">
    <cofactor evidence="1">
        <name>pantetheine 4'-phosphate</name>
        <dbReference type="ChEBI" id="CHEBI:47942"/>
    </cofactor>
</comment>
<keyword evidence="3" id="KW-0596">Phosphopantetheine</keyword>
<accession>A0A369UIM7</accession>
<evidence type="ECO:0000259" key="5">
    <source>
        <dbReference type="PROSITE" id="PS50075"/>
    </source>
</evidence>
<feature type="domain" description="Carrier" evidence="5">
    <location>
        <begin position="4"/>
        <end position="79"/>
    </location>
</feature>
<dbReference type="CDD" id="cd05930">
    <property type="entry name" value="A_NRPS"/>
    <property type="match status" value="2"/>
</dbReference>
<dbReference type="GO" id="GO:0005737">
    <property type="term" value="C:cytoplasm"/>
    <property type="evidence" value="ECO:0007669"/>
    <property type="project" value="TreeGrafter"/>
</dbReference>
<dbReference type="GO" id="GO:0043041">
    <property type="term" value="P:amino acid activation for nonribosomal peptide biosynthetic process"/>
    <property type="evidence" value="ECO:0007669"/>
    <property type="project" value="TreeGrafter"/>
</dbReference>
<dbReference type="InterPro" id="IPR045851">
    <property type="entry name" value="AMP-bd_C_sf"/>
</dbReference>
<dbReference type="Gene3D" id="3.30.300.30">
    <property type="match status" value="2"/>
</dbReference>
<dbReference type="Gene3D" id="3.40.50.12780">
    <property type="entry name" value="N-terminal domain of ligase-like"/>
    <property type="match status" value="1"/>
</dbReference>
<dbReference type="PROSITE" id="PS00012">
    <property type="entry name" value="PHOSPHOPANTETHEINE"/>
    <property type="match status" value="2"/>
</dbReference>
<dbReference type="SUPFAM" id="SSF47336">
    <property type="entry name" value="ACP-like"/>
    <property type="match status" value="3"/>
</dbReference>
<dbReference type="InterPro" id="IPR009081">
    <property type="entry name" value="PP-bd_ACP"/>
</dbReference>
<dbReference type="EMBL" id="QQAH01000017">
    <property type="protein sequence ID" value="RDD80411.1"/>
    <property type="molecule type" value="Genomic_DNA"/>
</dbReference>
<dbReference type="InterPro" id="IPR001242">
    <property type="entry name" value="Condensation_dom"/>
</dbReference>
<evidence type="ECO:0000256" key="3">
    <source>
        <dbReference type="ARBA" id="ARBA00022450"/>
    </source>
</evidence>
<dbReference type="InterPro" id="IPR042099">
    <property type="entry name" value="ANL_N_sf"/>
</dbReference>
<dbReference type="Proteomes" id="UP000253782">
    <property type="component" value="Unassembled WGS sequence"/>
</dbReference>
<comment type="caution">
    <text evidence="6">The sequence shown here is derived from an EMBL/GenBank/DDBJ whole genome shotgun (WGS) entry which is preliminary data.</text>
</comment>
<evidence type="ECO:0000313" key="7">
    <source>
        <dbReference type="Proteomes" id="UP000253782"/>
    </source>
</evidence>
<dbReference type="InterPro" id="IPR025110">
    <property type="entry name" value="AMP-bd_C"/>
</dbReference>
<dbReference type="NCBIfam" id="NF003417">
    <property type="entry name" value="PRK04813.1"/>
    <property type="match status" value="2"/>
</dbReference>
<dbReference type="Pfam" id="PF00668">
    <property type="entry name" value="Condensation"/>
    <property type="match status" value="2"/>
</dbReference>
<dbReference type="Gene3D" id="3.30.559.10">
    <property type="entry name" value="Chloramphenicol acetyltransferase-like domain"/>
    <property type="match status" value="2"/>
</dbReference>
<dbReference type="PANTHER" id="PTHR45527">
    <property type="entry name" value="NONRIBOSOMAL PEPTIDE SYNTHETASE"/>
    <property type="match status" value="1"/>
</dbReference>
<dbReference type="InterPro" id="IPR006162">
    <property type="entry name" value="Ppantetheine_attach_site"/>
</dbReference>
<keyword evidence="4" id="KW-0597">Phosphoprotein</keyword>
<dbReference type="PANTHER" id="PTHR45527:SF1">
    <property type="entry name" value="FATTY ACID SYNTHASE"/>
    <property type="match status" value="1"/>
</dbReference>
<evidence type="ECO:0000256" key="1">
    <source>
        <dbReference type="ARBA" id="ARBA00001957"/>
    </source>
</evidence>
<dbReference type="FunFam" id="3.40.50.980:FF:000001">
    <property type="entry name" value="Non-ribosomal peptide synthetase"/>
    <property type="match status" value="2"/>
</dbReference>
<dbReference type="SUPFAM" id="SSF52777">
    <property type="entry name" value="CoA-dependent acyltransferases"/>
    <property type="match status" value="4"/>
</dbReference>
<dbReference type="FunFam" id="2.30.38.10:FF:000001">
    <property type="entry name" value="Non-ribosomal peptide synthetase PvdI"/>
    <property type="match status" value="2"/>
</dbReference>
<dbReference type="Gene3D" id="3.40.50.980">
    <property type="match status" value="2"/>
</dbReference>
<dbReference type="InterPro" id="IPR036736">
    <property type="entry name" value="ACP-like_sf"/>
</dbReference>
<dbReference type="Pfam" id="PF13193">
    <property type="entry name" value="AMP-binding_C"/>
    <property type="match status" value="2"/>
</dbReference>
<dbReference type="Pfam" id="PF00550">
    <property type="entry name" value="PP-binding"/>
    <property type="match status" value="3"/>
</dbReference>
<sequence length="2223" mass="245348">MAVDCETHCETVVNAIWADVLERHELDPEQSFIDMGGDSMAAMRVVARVYEALGVEVSVRTLFENPTMRQFSARVAHLQAEQQTDAAAVVEHRPYSGPLPLSFAQEGLLFLDQAGLAGQAYNVPLALRLRGSLDAAALERTFTALLRRHESMRTHFELIDGAARQIVEDPRPVTLEVVDFSRLPDPEAETQARAVMQARALEPFDLLHGPLLRVTLLRLRSDYHLLLITTHHIISDGWSLLSVLARELGEIYPQALAGRNIELPPLTLQYRDFAHWQRQWLQGAVLVEQRDYWKKQLAGAPPVLALPTDRSRPPVASTRGAGVSFCVPKEICDGLRALGHGEDATLFMVVLAAFQVLLSRWSGQTDIVVGSPAAGRSRREFEELIGFFVNSLILRANLAGDPTFKELLAQVKETALDAYAHQDLPFEKLVSELQPERDLSRQPIVQVSLSFQNFPREILTLPGLDVSWIDDEPITSKFDLSLYVHETLSELRCAFEYASDLFDPATIERLAAAFQQLLAAIVAAPLCRVSRLPLLSESERETQIGQWSQAHTPYPHDRCIHELISAQATRTPQAPALSDTREELSYADLEHRSNRLAHHLRSLGVGQEVVVGLCMSRSADMVIALLAILKAGGVYLPLDEHLPAGRMAYLLEDASVAVLITEARLEDVLPSYWGHLICVDEPRLQALVEAQPDTSPERLATPDNLAYVIYTSGSTGHPKGVLVAHRGLVNMLEAHRRSFDVRPGDRVLQFTSLSFDVSMLEILLPLSSGATLCVLGTPPAALIGAQLQRILQDKAITIAMLPASQLALLPNEPFPALRLLFTGGESFDPALADRWARGRHFINEYGITETTVCATYDDHIGGDVDGWDASIGQPIANVRAYVLDAHLEPVPAGVVGELYVAGAGQARGYLRRAGLTAEKFLADPYGPAGSRMYSTGDRVRYRADGKLAFVGRTDHQVKLRGHRIELGEIESALLKDSHVAQAVVVLREDTVGEPRLVAYIVAEAGCETDLHELGAQLRSRLPQYMVPAVFVALDALPLTSNGKVDRDKLPLPSGRNDATAYTAPETSAEQTLAAIWRDVLKVDRVGIEDHFFELGGDSILALRVQAEAQKLGLHFSLVELFERPRLGALAELAARNDSTAINIATEPFELVGESDRLKAQQAGYLDAYPLSKLQLGMLFHSEWERGSRTYHAATSHRLDKPLDADKLQAAIQATVDRHPILRTHFHLSGYMEPVQCVRAPTPVPFVVADWSHLDDSRQNAALSDFIEHEKRRGFGLADGLLVRFFAHRLNEQEFQLSMSSHHAILDGWSDAAVLTELYEDYLARLAGTPVAAKPALPVTFRDYIAAERRMLANAGHEAYWTRIVDDLPRSNLWLRSKGEQPAMDDGEQDASENLNVRFDLRLMRDVADFAAEARVPIKSVFFAAHLHALRVFTGVQSVATGLVTNARLESMHGDEVPGLYLNTVPIHFRSGQLPLRACWLDLARYALTLEEEVLRYRSYPVVEIFRRRSGRDTLEVMFDYINFHVYESLADRLHVKEWKPVPQTNFPLVVCVRTDSHVGHGELAVTFHVKRIDSERVNKLMEIYLLTLEQMTQRPQETYRECIMLPQADRLALRKWNETTAGFPSDTCLTDLIAKQAANAADAIALSSPWGELSYAELDARANQLAHYLRGLGVGPDVIVGLCVDRSFEIVIGLLGILKAGGAYLPLDPEYPEDRLALMMEETRVPVLVTRRELADALPAHWARVVNLDDDRDAMAEQPVTAPAGSARPDHLAYVIYTSGSTGKPKGVLVQHAGLCNLVHAQATDFGFRRGDRVLQFASLNFDASIWEIATTLSSGATLHLTSPGRIAAGPELERTLREYKITVLMVSPSALHTLGDPSALDLPHLRMVIIGGEACPPELARAWASRFRLINAYGPTEATVCASYGDLVAGDSRIHLGHAVANTRLYVLAEDLSQTPVGTVGELHIGGAGIARGYLGRPGLTADRFIADPFSTTGGRLYQTGDLVRYLPDGNLEFVGRVDQQVKLRGFRIELGEIESALLEYPEVRQAAVMLHGDGGERSLVAYLACASESPPSVNSLRMYLKQTLPDYMVPATFVHMPQLPLNVHGKIDRAALLRSDAHVQVEDYVAPRSEIEISLAEIWSSVLEVERVGIHDNFFTLGGHSLVATRVVAWIREALDVDIPLKALFDAPSLEALAERIANERWLVEQVARPAAAIGTHQPGA</sequence>
<dbReference type="RefSeq" id="WP_114846796.1">
    <property type="nucleotide sequence ID" value="NZ_JBHSPE010000021.1"/>
</dbReference>
<dbReference type="InterPro" id="IPR020845">
    <property type="entry name" value="AMP-binding_CS"/>
</dbReference>
<dbReference type="InterPro" id="IPR020806">
    <property type="entry name" value="PKS_PP-bd"/>
</dbReference>
<dbReference type="SMART" id="SM00823">
    <property type="entry name" value="PKS_PP"/>
    <property type="match status" value="3"/>
</dbReference>
<dbReference type="CDD" id="cd19531">
    <property type="entry name" value="LCL_NRPS-like"/>
    <property type="match status" value="1"/>
</dbReference>
<name>A0A369UIM7_9GAMM</name>
<dbReference type="FunFam" id="3.40.50.12780:FF:000012">
    <property type="entry name" value="Non-ribosomal peptide synthetase"/>
    <property type="match status" value="2"/>
</dbReference>
<evidence type="ECO:0000256" key="2">
    <source>
        <dbReference type="ARBA" id="ARBA00006432"/>
    </source>
</evidence>
<dbReference type="Gene3D" id="2.30.38.10">
    <property type="entry name" value="Luciferase, Domain 3"/>
    <property type="match status" value="1"/>
</dbReference>
<organism evidence="6 7">
    <name type="scientific">Dyella tabacisoli</name>
    <dbReference type="NCBI Taxonomy" id="2282381"/>
    <lineage>
        <taxon>Bacteria</taxon>
        <taxon>Pseudomonadati</taxon>
        <taxon>Pseudomonadota</taxon>
        <taxon>Gammaproteobacteria</taxon>
        <taxon>Lysobacterales</taxon>
        <taxon>Rhodanobacteraceae</taxon>
        <taxon>Dyella</taxon>
    </lineage>
</organism>
<feature type="domain" description="Carrier" evidence="5">
    <location>
        <begin position="1063"/>
        <end position="1137"/>
    </location>
</feature>
<dbReference type="Gene3D" id="3.30.559.30">
    <property type="entry name" value="Nonribosomal peptide synthetase, condensation domain"/>
    <property type="match status" value="2"/>
</dbReference>
<keyword evidence="7" id="KW-1185">Reference proteome</keyword>
<dbReference type="NCBIfam" id="TIGR01733">
    <property type="entry name" value="AA-adenyl-dom"/>
    <property type="match status" value="2"/>
</dbReference>
<proteinExistence type="inferred from homology"/>
<dbReference type="GO" id="GO:0044550">
    <property type="term" value="P:secondary metabolite biosynthetic process"/>
    <property type="evidence" value="ECO:0007669"/>
    <property type="project" value="UniProtKB-ARBA"/>
</dbReference>
<dbReference type="InterPro" id="IPR023213">
    <property type="entry name" value="CAT-like_dom_sf"/>
</dbReference>
<comment type="similarity">
    <text evidence="2">Belongs to the ATP-dependent AMP-binding enzyme family.</text>
</comment>
<dbReference type="GO" id="GO:0003824">
    <property type="term" value="F:catalytic activity"/>
    <property type="evidence" value="ECO:0007669"/>
    <property type="project" value="InterPro"/>
</dbReference>
<evidence type="ECO:0000256" key="4">
    <source>
        <dbReference type="ARBA" id="ARBA00022553"/>
    </source>
</evidence>
<dbReference type="SUPFAM" id="SSF56801">
    <property type="entry name" value="Acetyl-CoA synthetase-like"/>
    <property type="match status" value="2"/>
</dbReference>
<dbReference type="InterPro" id="IPR000873">
    <property type="entry name" value="AMP-dep_synth/lig_dom"/>
</dbReference>
<dbReference type="Pfam" id="PF00501">
    <property type="entry name" value="AMP-binding"/>
    <property type="match status" value="2"/>
</dbReference>
<feature type="domain" description="Carrier" evidence="5">
    <location>
        <begin position="2128"/>
        <end position="2203"/>
    </location>
</feature>
<dbReference type="OrthoDB" id="9030879at2"/>
<dbReference type="PROSITE" id="PS50075">
    <property type="entry name" value="CARRIER"/>
    <property type="match status" value="3"/>
</dbReference>
<gene>
    <name evidence="6" type="ORF">DVJ77_17400</name>
</gene>